<organism evidence="1 2">
    <name type="scientific">Diphasiastrum complanatum</name>
    <name type="common">Issler's clubmoss</name>
    <name type="synonym">Lycopodium complanatum</name>
    <dbReference type="NCBI Taxonomy" id="34168"/>
    <lineage>
        <taxon>Eukaryota</taxon>
        <taxon>Viridiplantae</taxon>
        <taxon>Streptophyta</taxon>
        <taxon>Embryophyta</taxon>
        <taxon>Tracheophyta</taxon>
        <taxon>Lycopodiopsida</taxon>
        <taxon>Lycopodiales</taxon>
        <taxon>Lycopodiaceae</taxon>
        <taxon>Lycopodioideae</taxon>
        <taxon>Diphasiastrum</taxon>
    </lineage>
</organism>
<evidence type="ECO:0000313" key="1">
    <source>
        <dbReference type="EMBL" id="KAJ7549047.1"/>
    </source>
</evidence>
<evidence type="ECO:0000313" key="2">
    <source>
        <dbReference type="Proteomes" id="UP001162992"/>
    </source>
</evidence>
<protein>
    <submittedName>
        <fullName evidence="1">Uncharacterized protein</fullName>
    </submittedName>
</protein>
<dbReference type="EMBL" id="CM055098">
    <property type="protein sequence ID" value="KAJ7549047.1"/>
    <property type="molecule type" value="Genomic_DNA"/>
</dbReference>
<gene>
    <name evidence="1" type="ORF">O6H91_07G037900</name>
</gene>
<proteinExistence type="predicted"/>
<accession>A0ACC2D4W3</accession>
<comment type="caution">
    <text evidence="1">The sequence shown here is derived from an EMBL/GenBank/DDBJ whole genome shotgun (WGS) entry which is preliminary data.</text>
</comment>
<name>A0ACC2D4W3_DIPCM</name>
<keyword evidence="2" id="KW-1185">Reference proteome</keyword>
<dbReference type="Proteomes" id="UP001162992">
    <property type="component" value="Chromosome 7"/>
</dbReference>
<reference evidence="2" key="1">
    <citation type="journal article" date="2024" name="Proc. Natl. Acad. Sci. U.S.A.">
        <title>Extraordinary preservation of gene collinearity over three hundred million years revealed in homosporous lycophytes.</title>
        <authorList>
            <person name="Li C."/>
            <person name="Wickell D."/>
            <person name="Kuo L.Y."/>
            <person name="Chen X."/>
            <person name="Nie B."/>
            <person name="Liao X."/>
            <person name="Peng D."/>
            <person name="Ji J."/>
            <person name="Jenkins J."/>
            <person name="Williams M."/>
            <person name="Shu S."/>
            <person name="Plott C."/>
            <person name="Barry K."/>
            <person name="Rajasekar S."/>
            <person name="Grimwood J."/>
            <person name="Han X."/>
            <person name="Sun S."/>
            <person name="Hou Z."/>
            <person name="He W."/>
            <person name="Dai G."/>
            <person name="Sun C."/>
            <person name="Schmutz J."/>
            <person name="Leebens-Mack J.H."/>
            <person name="Li F.W."/>
            <person name="Wang L."/>
        </authorList>
    </citation>
    <scope>NUCLEOTIDE SEQUENCE [LARGE SCALE GENOMIC DNA]</scope>
    <source>
        <strain evidence="2">cv. PW_Plant_1</strain>
    </source>
</reference>
<sequence length="792" mass="87685">MEQRGGDDGEDSVAASSSLPFTLHLDKSLPCAVVRAAWNPEKDLLAMVTADHQLNVHRFNWQRLWSVSPGKKVTTICWRPDGKAIAVGHEDGSIALHDVENGELLRKIGTHKAAVQCLCWAEDRQSSSQEIGFNSLLQEDRALRFFPPPPKAPAMPGTVPAFELSLSLGSNEEIEAASRKGTTRVPQQFLNVLCSGDSDGIVCLNAFGVFPIGKLDVKDLPEFETEEPEKFLHRHQVVSSILKVSLSTDLRQMTLLCNTSFKDHTSMDITQPGLYAVSVDTSLLGDRRTELRQVARQAPSVEELLDVLHISHAVMQKHWFDATSSFAEKFEGFSALLREHGSYTKPKEEFLSLLACGSASAALHQFLAVSLGEGGLKRLAKSIDSAGRELHIILAEHLQPAAELIAFRLGELSGLARWRARMQKIGLEEGLISRAMEDAGMVLVQIERFLRILSDMTGQFRLFFLWLTKSLRQLNGEHLATQAEQLPFVNSAAVAAFLRCQFETDPIRPHLASVSDNVQLELSVEDEERMDEIALLGGFEDTKFLQKTLSQQIDQLCLSCHEAFSRPVGVISPNLCFKSKILLCRLPNSSVDLEKMSLSLTHLEEKVDKLPVQVGGITKSSLLYDYICFKRHTDSSSIGVLCRFGGDLSEPLEMRSHWSKLDAITLHLEKKLQCVDLALYKQQQLVLLIAESALYGGGSSQAWLMIFQLEDLPFMSLSAISTIDQLDLFEKCESIGAVVEVGLNDGRARVIPQSDVVPPLAVSASRGLACIFVGQRRALLYDLEEDEDVKSE</sequence>